<dbReference type="OrthoDB" id="1790977at2"/>
<reference evidence="1 2" key="1">
    <citation type="submission" date="2018-10" db="EMBL/GenBank/DDBJ databases">
        <title>Phylogenomics of Brevibacillus.</title>
        <authorList>
            <person name="Dunlap C."/>
        </authorList>
    </citation>
    <scope>NUCLEOTIDE SEQUENCE [LARGE SCALE GENOMIC DNA]</scope>
    <source>
        <strain evidence="1 2">JCM 12215</strain>
    </source>
</reference>
<dbReference type="Proteomes" id="UP000282028">
    <property type="component" value="Unassembled WGS sequence"/>
</dbReference>
<dbReference type="EMBL" id="RHHR01000054">
    <property type="protein sequence ID" value="RNB67259.1"/>
    <property type="molecule type" value="Genomic_DNA"/>
</dbReference>
<keyword evidence="2" id="KW-1185">Reference proteome</keyword>
<organism evidence="1 2">
    <name type="scientific">Brevibacillus invocatus</name>
    <dbReference type="NCBI Taxonomy" id="173959"/>
    <lineage>
        <taxon>Bacteria</taxon>
        <taxon>Bacillati</taxon>
        <taxon>Bacillota</taxon>
        <taxon>Bacilli</taxon>
        <taxon>Bacillales</taxon>
        <taxon>Paenibacillaceae</taxon>
        <taxon>Brevibacillus</taxon>
    </lineage>
</organism>
<sequence length="149" mass="17565">MLSQAVRATPKVRVLFTAIQRHMTSDLQGDPHAIGVERIFRTPTESNLVYFESNQVYDFQTFIDWRDINHPLVWDRTSPLFDAYDIMNHPAIMRLYNQDAEIGKREASCLTLILAMKFSGWPMDRAMAEMERWWHECCFKTKIRHSQAL</sequence>
<evidence type="ECO:0000313" key="2">
    <source>
        <dbReference type="Proteomes" id="UP000282028"/>
    </source>
</evidence>
<comment type="caution">
    <text evidence="1">The sequence shown here is derived from an EMBL/GenBank/DDBJ whole genome shotgun (WGS) entry which is preliminary data.</text>
</comment>
<dbReference type="AlphaFoldDB" id="A0A3M8BV27"/>
<accession>A0A3M8BV27</accession>
<proteinExistence type="predicted"/>
<gene>
    <name evidence="1" type="ORF">EDM52_22925</name>
</gene>
<evidence type="ECO:0000313" key="1">
    <source>
        <dbReference type="EMBL" id="RNB67259.1"/>
    </source>
</evidence>
<protein>
    <submittedName>
        <fullName evidence="1">Uncharacterized protein</fullName>
    </submittedName>
</protein>
<name>A0A3M8BV27_9BACL</name>